<accession>A0ABM7S2W9</accession>
<evidence type="ECO:0000313" key="1">
    <source>
        <dbReference type="EMBL" id="BCY27476.1"/>
    </source>
</evidence>
<evidence type="ECO:0008006" key="3">
    <source>
        <dbReference type="Google" id="ProtNLM"/>
    </source>
</evidence>
<dbReference type="EMBL" id="AP024749">
    <property type="protein sequence ID" value="BCY27476.1"/>
    <property type="molecule type" value="Genomic_DNA"/>
</dbReference>
<protein>
    <recommendedName>
        <fullName evidence="3">WG containing repeat-containing protein</fullName>
    </recommendedName>
</protein>
<dbReference type="RefSeq" id="WP_221259094.1">
    <property type="nucleotide sequence ID" value="NZ_AP024749.1"/>
</dbReference>
<proteinExistence type="predicted"/>
<dbReference type="Proteomes" id="UP000825258">
    <property type="component" value="Chromosome"/>
</dbReference>
<gene>
    <name evidence="1" type="ORF">KK2020170_03440</name>
</gene>
<sequence>MKKIYIVVLFYLPLFILGQNNISVKLIDSITIKTEKFIGKDVYDNYYSISQNTFLKENKSQKLNYQNLTLGNLYTVDYSNPLLLVLFYKDFNSVVLLDQQLNEVQKISGNDVGLIFDIIGLARQNSLWFYDAVNQKFGIYNFKENTFQLISTYFPTKIKYWKSSYNSLNFINENNEAFTLNYFGKIQNLGNVKQSESALIIEENKIILKQEGKLYFQTPENITEIKISQKSFENFCFNDGILSIFTNEKVYNYKINLP</sequence>
<organism evidence="1 2">
    <name type="scientific">Flavobacterium okayamense</name>
    <dbReference type="NCBI Taxonomy" id="2830782"/>
    <lineage>
        <taxon>Bacteria</taxon>
        <taxon>Pseudomonadati</taxon>
        <taxon>Bacteroidota</taxon>
        <taxon>Flavobacteriia</taxon>
        <taxon>Flavobacteriales</taxon>
        <taxon>Flavobacteriaceae</taxon>
        <taxon>Flavobacterium</taxon>
    </lineage>
</organism>
<name>A0ABM7S2W9_9FLAO</name>
<keyword evidence="2" id="KW-1185">Reference proteome</keyword>
<reference evidence="1 2" key="1">
    <citation type="submission" date="2021-06" db="EMBL/GenBank/DDBJ databases">
        <title>Whole genome sequences of Flavobacterium sp. KK2020170 and assembly.</title>
        <authorList>
            <person name="Kitahara K."/>
            <person name="Miyoshi S."/>
            <person name="Uesaka K."/>
        </authorList>
    </citation>
    <scope>NUCLEOTIDE SEQUENCE [LARGE SCALE GENOMIC DNA]</scope>
    <source>
        <strain evidence="1 2">KK2020170</strain>
    </source>
</reference>
<evidence type="ECO:0000313" key="2">
    <source>
        <dbReference type="Proteomes" id="UP000825258"/>
    </source>
</evidence>